<dbReference type="InterPro" id="IPR036170">
    <property type="entry name" value="YezG-like_sf"/>
</dbReference>
<name>A0A517W5Y6_9PLAN</name>
<dbReference type="EMBL" id="CP036347">
    <property type="protein sequence ID" value="QDU00677.1"/>
    <property type="molecule type" value="Genomic_DNA"/>
</dbReference>
<dbReference type="SUPFAM" id="SSF160424">
    <property type="entry name" value="BH3703-like"/>
    <property type="match status" value="1"/>
</dbReference>
<proteinExistence type="predicted"/>
<dbReference type="AlphaFoldDB" id="A0A517W5Y6"/>
<evidence type="ECO:0000313" key="1">
    <source>
        <dbReference type="EMBL" id="QDU00677.1"/>
    </source>
</evidence>
<evidence type="ECO:0000313" key="2">
    <source>
        <dbReference type="Proteomes" id="UP000320722"/>
    </source>
</evidence>
<organism evidence="1 2">
    <name type="scientific">Gimesia chilikensis</name>
    <dbReference type="NCBI Taxonomy" id="2605989"/>
    <lineage>
        <taxon>Bacteria</taxon>
        <taxon>Pseudomonadati</taxon>
        <taxon>Planctomycetota</taxon>
        <taxon>Planctomycetia</taxon>
        <taxon>Planctomycetales</taxon>
        <taxon>Planctomycetaceae</taxon>
        <taxon>Gimesia</taxon>
    </lineage>
</organism>
<evidence type="ECO:0008006" key="3">
    <source>
        <dbReference type="Google" id="ProtNLM"/>
    </source>
</evidence>
<sequence length="115" mass="13326">MDESEFQQRQGEIYNALASAVIGSLPEEWDVAQLRLGTAEVKDESISLSHELVNPKLDRGLVTAMPNDDVYEQTGRLQSLFREYGQLWLKATLEVSWDYDQEQWRFAMNYEYDSA</sequence>
<protein>
    <recommendedName>
        <fullName evidence="3">DUF600 family protein</fullName>
    </recommendedName>
</protein>
<dbReference type="RefSeq" id="WP_145035968.1">
    <property type="nucleotide sequence ID" value="NZ_CP036347.1"/>
</dbReference>
<dbReference type="Proteomes" id="UP000320722">
    <property type="component" value="Chromosome"/>
</dbReference>
<reference evidence="1 2" key="1">
    <citation type="submission" date="2019-02" db="EMBL/GenBank/DDBJ databases">
        <title>Deep-cultivation of Planctomycetes and their phenomic and genomic characterization uncovers novel biology.</title>
        <authorList>
            <person name="Wiegand S."/>
            <person name="Jogler M."/>
            <person name="Boedeker C."/>
            <person name="Pinto D."/>
            <person name="Vollmers J."/>
            <person name="Rivas-Marin E."/>
            <person name="Kohn T."/>
            <person name="Peeters S.H."/>
            <person name="Heuer A."/>
            <person name="Rast P."/>
            <person name="Oberbeckmann S."/>
            <person name="Bunk B."/>
            <person name="Jeske O."/>
            <person name="Meyerdierks A."/>
            <person name="Storesund J.E."/>
            <person name="Kallscheuer N."/>
            <person name="Luecker S."/>
            <person name="Lage O.M."/>
            <person name="Pohl T."/>
            <person name="Merkel B.J."/>
            <person name="Hornburger P."/>
            <person name="Mueller R.-W."/>
            <person name="Bruemmer F."/>
            <person name="Labrenz M."/>
            <person name="Spormann A.M."/>
            <person name="Op den Camp H."/>
            <person name="Overmann J."/>
            <person name="Amann R."/>
            <person name="Jetten M.S.M."/>
            <person name="Mascher T."/>
            <person name="Medema M.H."/>
            <person name="Devos D.P."/>
            <person name="Kaster A.-K."/>
            <person name="Ovreas L."/>
            <person name="Rohde M."/>
            <person name="Galperin M.Y."/>
            <person name="Jogler C."/>
        </authorList>
    </citation>
    <scope>NUCLEOTIDE SEQUENCE [LARGE SCALE GENOMIC DNA]</scope>
    <source>
        <strain evidence="1 2">V6</strain>
    </source>
</reference>
<gene>
    <name evidence="1" type="ORF">V6x_03520</name>
</gene>
<accession>A0A517W5Y6</accession>